<dbReference type="AlphaFoldDB" id="A0A845RI09"/>
<dbReference type="EMBL" id="QXWZ01000016">
    <property type="protein sequence ID" value="NBI79199.1"/>
    <property type="molecule type" value="Genomic_DNA"/>
</dbReference>
<evidence type="ECO:0000313" key="3">
    <source>
        <dbReference type="Proteomes" id="UP000446348"/>
    </source>
</evidence>
<evidence type="ECO:0000313" key="2">
    <source>
        <dbReference type="EMBL" id="NBI79199.1"/>
    </source>
</evidence>
<accession>A0A845RI09</accession>
<sequence>MNQKKPLPGAGNPLIDAINRAEEIDTCTVGYGPFGIGVGNNFPMGIEMHLHVEPDLYFGTYTPDPEKPETFTARFVAYTFDDTGICCRRFLTPEEIDRRRHTLTAEELDQLACLTDDAHEREIIQAIKELTSFQMEMSEEEYKQAEDAVYDRTVKESEEVDESLQNGEKPEDTPEMEEAEAVGPSLTNLSL</sequence>
<dbReference type="RefSeq" id="WP_160209971.1">
    <property type="nucleotide sequence ID" value="NZ_QXWZ01000016.1"/>
</dbReference>
<gene>
    <name evidence="2" type="ORF">D3Z39_10005</name>
</gene>
<protein>
    <submittedName>
        <fullName evidence="2">Uncharacterized protein</fullName>
    </submittedName>
</protein>
<reference evidence="2 3" key="1">
    <citation type="submission" date="2018-08" db="EMBL/GenBank/DDBJ databases">
        <title>Murine metabolic-syndrome-specific gut microbial biobank.</title>
        <authorList>
            <person name="Liu C."/>
        </authorList>
    </citation>
    <scope>NUCLEOTIDE SEQUENCE [LARGE SCALE GENOMIC DNA]</scope>
    <source>
        <strain evidence="2 3">X69</strain>
    </source>
</reference>
<organism evidence="2 3">
    <name type="scientific">Anaerotruncus colihominis</name>
    <dbReference type="NCBI Taxonomy" id="169435"/>
    <lineage>
        <taxon>Bacteria</taxon>
        <taxon>Bacillati</taxon>
        <taxon>Bacillota</taxon>
        <taxon>Clostridia</taxon>
        <taxon>Eubacteriales</taxon>
        <taxon>Oscillospiraceae</taxon>
        <taxon>Anaerotruncus</taxon>
    </lineage>
</organism>
<feature type="region of interest" description="Disordered" evidence="1">
    <location>
        <begin position="151"/>
        <end position="191"/>
    </location>
</feature>
<dbReference type="Proteomes" id="UP000446348">
    <property type="component" value="Unassembled WGS sequence"/>
</dbReference>
<comment type="caution">
    <text evidence="2">The sequence shown here is derived from an EMBL/GenBank/DDBJ whole genome shotgun (WGS) entry which is preliminary data.</text>
</comment>
<proteinExistence type="predicted"/>
<evidence type="ECO:0000256" key="1">
    <source>
        <dbReference type="SAM" id="MobiDB-lite"/>
    </source>
</evidence>
<name>A0A845RI09_9FIRM</name>